<reference evidence="3" key="1">
    <citation type="submission" date="2020-05" db="UniProtKB">
        <authorList>
            <consortium name="EnsemblMetazoa"/>
        </authorList>
    </citation>
    <scope>IDENTIFICATION</scope>
    <source>
        <strain evidence="3">USDA</strain>
    </source>
</reference>
<feature type="compositionally biased region" description="Basic residues" evidence="1">
    <location>
        <begin position="175"/>
        <end position="208"/>
    </location>
</feature>
<feature type="signal peptide" evidence="2">
    <location>
        <begin position="1"/>
        <end position="20"/>
    </location>
</feature>
<keyword evidence="2" id="KW-0732">Signal</keyword>
<dbReference type="KEGG" id="scac:106085389"/>
<feature type="compositionally biased region" description="Basic and acidic residues" evidence="1">
    <location>
        <begin position="214"/>
        <end position="234"/>
    </location>
</feature>
<dbReference type="VEuPathDB" id="VectorBase:SCAU014925"/>
<gene>
    <name evidence="3" type="primary">106085389</name>
</gene>
<feature type="region of interest" description="Disordered" evidence="1">
    <location>
        <begin position="65"/>
        <end position="89"/>
    </location>
</feature>
<dbReference type="AlphaFoldDB" id="A0A1I8Q8T8"/>
<feature type="region of interest" description="Disordered" evidence="1">
    <location>
        <begin position="339"/>
        <end position="376"/>
    </location>
</feature>
<evidence type="ECO:0000256" key="1">
    <source>
        <dbReference type="SAM" id="MobiDB-lite"/>
    </source>
</evidence>
<feature type="region of interest" description="Disordered" evidence="1">
    <location>
        <begin position="134"/>
        <end position="238"/>
    </location>
</feature>
<dbReference type="EnsemblMetazoa" id="SCAU014925-RC">
    <property type="protein sequence ID" value="SCAU014925-PC"/>
    <property type="gene ID" value="SCAU014925"/>
</dbReference>
<accession>A0A1I8Q8T8</accession>
<name>A0A1I8Q8T8_STOCA</name>
<feature type="compositionally biased region" description="Basic and acidic residues" evidence="1">
    <location>
        <begin position="134"/>
        <end position="144"/>
    </location>
</feature>
<dbReference type="Proteomes" id="UP000095300">
    <property type="component" value="Unassembled WGS sequence"/>
</dbReference>
<keyword evidence="4" id="KW-1185">Reference proteome</keyword>
<dbReference type="OrthoDB" id="8035982at2759"/>
<evidence type="ECO:0000313" key="4">
    <source>
        <dbReference type="Proteomes" id="UP000095300"/>
    </source>
</evidence>
<protein>
    <submittedName>
        <fullName evidence="3">Uncharacterized protein</fullName>
    </submittedName>
</protein>
<evidence type="ECO:0000256" key="2">
    <source>
        <dbReference type="SAM" id="SignalP"/>
    </source>
</evidence>
<proteinExistence type="predicted"/>
<evidence type="ECO:0000313" key="3">
    <source>
        <dbReference type="EnsemblMetazoa" id="SCAU014925-PC"/>
    </source>
</evidence>
<organism evidence="3 4">
    <name type="scientific">Stomoxys calcitrans</name>
    <name type="common">Stable fly</name>
    <name type="synonym">Conops calcitrans</name>
    <dbReference type="NCBI Taxonomy" id="35570"/>
    <lineage>
        <taxon>Eukaryota</taxon>
        <taxon>Metazoa</taxon>
        <taxon>Ecdysozoa</taxon>
        <taxon>Arthropoda</taxon>
        <taxon>Hexapoda</taxon>
        <taxon>Insecta</taxon>
        <taxon>Pterygota</taxon>
        <taxon>Neoptera</taxon>
        <taxon>Endopterygota</taxon>
        <taxon>Diptera</taxon>
        <taxon>Brachycera</taxon>
        <taxon>Muscomorpha</taxon>
        <taxon>Muscoidea</taxon>
        <taxon>Muscidae</taxon>
        <taxon>Stomoxys</taxon>
    </lineage>
</organism>
<sequence>MYFCKLIFTTALLLLTVAESLDTTASSTSQCCCKVCKCDTREEKNLPDPYLERLLRERRKSIDEQLTSLRTSNTQPQADQWNSESNMNSQQLEENIAESAQLEAEHYDEPQYGEASAKELEINANSVDIIKTPKEEQPKMERKINQPLRPSPEAKGYQQNSLVNENSDYDEFRGRIFRRRKHRNRNRNRNKNSKNSKKSPIITKRKRMLPNEVANKRSSEDNFDNHIHSRESDHNWSSVSRQLVSDELGSARRRRAAFENQMEKKTVGNGEQDEYRRKIALHFRNEILQCKAFSSLEDFLNSLPKNETSNANREEETEEINEEFSTRNIHEFMTENPEFHITTKRSNNTLSKSHEELDVPPTKWPSTNDSHNDDDYEDEEEYYEDIDFGNTTATDASKIDPETITKDLPVVSKDSFLSDRDTNYKLNISINAKVNGNTTNKMFYGNGSICVNPAYEVDRSAQHSDLASLEHGEEYRSFVDNMKTMQSNPKEKANPLDVTPDKLSSNIVEKVFQSVRDHPQLKVLWPSLKNNQLPERTHMPRFNALRNQDNEQHIQHSEQLMREALNILNNAIDQKFQTKSCVPLSSDLREFYNLILRTNEEQRREREKRQVEWGKLRKEDDENSKIYNNGKVVNKNDGQWEENSLMDLQNEDGVDVKLRRELWNRKYLGTNLNDLELLEQLYSSEFSKLLKACELYREISKVFGRKDNLNL</sequence>
<feature type="chain" id="PRO_5009327918" evidence="2">
    <location>
        <begin position="21"/>
        <end position="711"/>
    </location>
</feature>
<feature type="compositionally biased region" description="Polar residues" evidence="1">
    <location>
        <begin position="157"/>
        <end position="166"/>
    </location>
</feature>